<dbReference type="EMBL" id="FQZP01000056">
    <property type="protein sequence ID" value="SHJ45541.1"/>
    <property type="molecule type" value="Genomic_DNA"/>
</dbReference>
<name>A0A1M6JFS4_9FIRM</name>
<dbReference type="AlphaFoldDB" id="A0A1M6JFS4"/>
<keyword evidence="1" id="KW-1133">Transmembrane helix</keyword>
<feature type="transmembrane region" description="Helical" evidence="1">
    <location>
        <begin position="7"/>
        <end position="26"/>
    </location>
</feature>
<evidence type="ECO:0000256" key="1">
    <source>
        <dbReference type="SAM" id="Phobius"/>
    </source>
</evidence>
<evidence type="ECO:0000313" key="2">
    <source>
        <dbReference type="EMBL" id="SHJ45541.1"/>
    </source>
</evidence>
<keyword evidence="1" id="KW-0472">Membrane</keyword>
<gene>
    <name evidence="2" type="ORF">SAMN05444373_105612</name>
</gene>
<reference evidence="2 3" key="1">
    <citation type="submission" date="2016-11" db="EMBL/GenBank/DDBJ databases">
        <authorList>
            <person name="Varghese N."/>
            <person name="Submissions S."/>
        </authorList>
    </citation>
    <scope>NUCLEOTIDE SEQUENCE [LARGE SCALE GENOMIC DNA]</scope>
    <source>
        <strain evidence="2 3">DSM 19027</strain>
    </source>
</reference>
<dbReference type="Proteomes" id="UP000324781">
    <property type="component" value="Unassembled WGS sequence"/>
</dbReference>
<feature type="transmembrane region" description="Helical" evidence="1">
    <location>
        <begin position="32"/>
        <end position="53"/>
    </location>
</feature>
<protein>
    <submittedName>
        <fullName evidence="2">Uncharacterized protein</fullName>
    </submittedName>
</protein>
<evidence type="ECO:0000313" key="3">
    <source>
        <dbReference type="Proteomes" id="UP000324781"/>
    </source>
</evidence>
<proteinExistence type="predicted"/>
<organism evidence="2 3">
    <name type="scientific">Thermoclostridium caenicola</name>
    <dbReference type="NCBI Taxonomy" id="659425"/>
    <lineage>
        <taxon>Bacteria</taxon>
        <taxon>Bacillati</taxon>
        <taxon>Bacillota</taxon>
        <taxon>Clostridia</taxon>
        <taxon>Eubacteriales</taxon>
        <taxon>Oscillospiraceae</taxon>
        <taxon>Thermoclostridium</taxon>
    </lineage>
</organism>
<accession>A0A1M6JFS4</accession>
<dbReference type="RefSeq" id="WP_188118514.1">
    <property type="nucleotide sequence ID" value="NZ_DAONMB010000120.1"/>
</dbReference>
<keyword evidence="3" id="KW-1185">Reference proteome</keyword>
<sequence length="58" mass="6333">MELSMKIFILLINAIIFNSAYLIIHISNLSRVVKILLLVGGNVVIIGGTLLIMHICGL</sequence>
<keyword evidence="1" id="KW-0812">Transmembrane</keyword>